<dbReference type="GO" id="GO:0005987">
    <property type="term" value="P:sucrose catabolic process"/>
    <property type="evidence" value="ECO:0007669"/>
    <property type="project" value="TreeGrafter"/>
</dbReference>
<proteinExistence type="inferred from homology"/>
<accession>B8MJ59</accession>
<dbReference type="CDD" id="cd18621">
    <property type="entry name" value="GH32_XdINV-like"/>
    <property type="match status" value="1"/>
</dbReference>
<evidence type="ECO:0000259" key="6">
    <source>
        <dbReference type="Pfam" id="PF00251"/>
    </source>
</evidence>
<dbReference type="InterPro" id="IPR013148">
    <property type="entry name" value="Glyco_hydro_32_N"/>
</dbReference>
<keyword evidence="4 5" id="KW-0326">Glycosidase</keyword>
<dbReference type="AlphaFoldDB" id="B8MJ59"/>
<protein>
    <submittedName>
        <fullName evidence="8">Uncharacterized protein</fullName>
    </submittedName>
</protein>
<dbReference type="Pfam" id="PF00251">
    <property type="entry name" value="Glyco_hydro_32N"/>
    <property type="match status" value="1"/>
</dbReference>
<dbReference type="Pfam" id="PF08244">
    <property type="entry name" value="Glyco_hydro_32C"/>
    <property type="match status" value="1"/>
</dbReference>
<evidence type="ECO:0000256" key="4">
    <source>
        <dbReference type="ARBA" id="ARBA00023295"/>
    </source>
</evidence>
<dbReference type="RefSeq" id="XP_002485674.1">
    <property type="nucleotide sequence ID" value="XM_002485629.1"/>
</dbReference>
<comment type="similarity">
    <text evidence="1 5">Belongs to the glycosyl hydrolase 32 family.</text>
</comment>
<dbReference type="Gene3D" id="2.115.10.20">
    <property type="entry name" value="Glycosyl hydrolase domain, family 43"/>
    <property type="match status" value="1"/>
</dbReference>
<evidence type="ECO:0000256" key="5">
    <source>
        <dbReference type="RuleBase" id="RU362110"/>
    </source>
</evidence>
<dbReference type="GO" id="GO:0004575">
    <property type="term" value="F:sucrose alpha-glucosidase activity"/>
    <property type="evidence" value="ECO:0007669"/>
    <property type="project" value="TreeGrafter"/>
</dbReference>
<dbReference type="SUPFAM" id="SSF49899">
    <property type="entry name" value="Concanavalin A-like lectins/glucanases"/>
    <property type="match status" value="1"/>
</dbReference>
<dbReference type="InterPro" id="IPR013189">
    <property type="entry name" value="Glyco_hydro_32_C"/>
</dbReference>
<evidence type="ECO:0000259" key="7">
    <source>
        <dbReference type="Pfam" id="PF08244"/>
    </source>
</evidence>
<evidence type="ECO:0000313" key="9">
    <source>
        <dbReference type="Proteomes" id="UP000001745"/>
    </source>
</evidence>
<evidence type="ECO:0000256" key="2">
    <source>
        <dbReference type="ARBA" id="ARBA00022729"/>
    </source>
</evidence>
<evidence type="ECO:0000313" key="8">
    <source>
        <dbReference type="EMBL" id="EED15721.1"/>
    </source>
</evidence>
<feature type="domain" description="Glycosyl hydrolase family 32 C-terminal" evidence="7">
    <location>
        <begin position="435"/>
        <end position="577"/>
    </location>
</feature>
<dbReference type="VEuPathDB" id="FungiDB:TSTA_051580"/>
<dbReference type="InterPro" id="IPR001362">
    <property type="entry name" value="Glyco_hydro_32"/>
</dbReference>
<evidence type="ECO:0000256" key="1">
    <source>
        <dbReference type="ARBA" id="ARBA00009902"/>
    </source>
</evidence>
<feature type="domain" description="Glycosyl hydrolase family 32 N-terminal" evidence="6">
    <location>
        <begin position="18"/>
        <end position="361"/>
    </location>
</feature>
<dbReference type="OrthoDB" id="202537at2759"/>
<dbReference type="SMART" id="SM00640">
    <property type="entry name" value="Glyco_32"/>
    <property type="match status" value="1"/>
</dbReference>
<dbReference type="InParanoid" id="B8MJ59"/>
<evidence type="ECO:0000256" key="3">
    <source>
        <dbReference type="ARBA" id="ARBA00022801"/>
    </source>
</evidence>
<organism evidence="8 9">
    <name type="scientific">Talaromyces stipitatus (strain ATCC 10500 / CBS 375.48 / QM 6759 / NRRL 1006)</name>
    <name type="common">Penicillium stipitatum</name>
    <dbReference type="NCBI Taxonomy" id="441959"/>
    <lineage>
        <taxon>Eukaryota</taxon>
        <taxon>Fungi</taxon>
        <taxon>Dikarya</taxon>
        <taxon>Ascomycota</taxon>
        <taxon>Pezizomycotina</taxon>
        <taxon>Eurotiomycetes</taxon>
        <taxon>Eurotiomycetidae</taxon>
        <taxon>Eurotiales</taxon>
        <taxon>Trichocomaceae</taxon>
        <taxon>Talaromyces</taxon>
        <taxon>Talaromyces sect. Talaromyces</taxon>
    </lineage>
</organism>
<dbReference type="STRING" id="441959.B8MJ59"/>
<keyword evidence="2" id="KW-0732">Signal</keyword>
<dbReference type="Gene3D" id="2.60.120.560">
    <property type="entry name" value="Exo-inulinase, domain 1"/>
    <property type="match status" value="1"/>
</dbReference>
<dbReference type="GO" id="GO:0005737">
    <property type="term" value="C:cytoplasm"/>
    <property type="evidence" value="ECO:0007669"/>
    <property type="project" value="TreeGrafter"/>
</dbReference>
<dbReference type="SUPFAM" id="SSF75005">
    <property type="entry name" value="Arabinanase/levansucrase/invertase"/>
    <property type="match status" value="1"/>
</dbReference>
<dbReference type="PhylomeDB" id="B8MJ59"/>
<dbReference type="PANTHER" id="PTHR42800:SF3">
    <property type="entry name" value="GLYCOSYL HYDROLASE FAMILY 32 N-TERMINAL DOMAIN-CONTAINING PROTEIN"/>
    <property type="match status" value="1"/>
</dbReference>
<sequence>MMIDRGSRTTVRPTIHITAPYWINDPCAPGYDPKSKRYHLFYQCNPRGTEWGNMSWGHVTSPDLLQWNRSTYQPTLKPDQEYDKEGVFTGCFVPPEGTIERHLTVFYSSVCHLPFHWSTPPYPRGAAGLAMAVSSDNGRTWSKPSENPILKGEPDGVQVTGFRDPYIAAWPAMDELQGRDSLYAIVSGGVQGAGPTVFLYAVCPDNLTHWEYLGPLVSLPERFQQSKNWSGNYGINWECANFMTLEIESTTRQCLILGAEGDVERDHIKDHRQPLGGPTRTVRSLLWMFGDLTMQHNGVEFHYKLGGYLDHGSLYAANSFIDPTSGRRIMHGWIPEEDITCDYASQKGWNGAMCIPRELFLLCLDNVTGALCTELSEISNVEIMNYPGGSTSLYTFGIRPISEFMLLRDDCSHTYQRGSFCLPRFPLRHDEICTIQTPCWELEAIISVGCNCDTVGFCIESEKNSLVRLSIIFSIVEGAIIVDRSASTANPEISTFPEKGKFTLFYTQPDKMVDESQLEKLRLRAIFDADIVEIYANDRFALTTTVYSGYYRSGRKVSAFATGREHSASFEEVRVWDGLYRCRLLNIELRFATRTKTPAIRTLGNKRTSTEANIIPIPITITPKDLEVTRDVTQLRYYLHHEKLGSQVGTLLASRGKITSALSKLHEYALEVYRAVLGRE</sequence>
<dbReference type="Proteomes" id="UP000001745">
    <property type="component" value="Unassembled WGS sequence"/>
</dbReference>
<dbReference type="InterPro" id="IPR013320">
    <property type="entry name" value="ConA-like_dom_sf"/>
</dbReference>
<gene>
    <name evidence="8" type="ORF">TSTA_051580</name>
</gene>
<dbReference type="HOGENOM" id="CLU_013784_3_0_1"/>
<name>B8MJ59_TALSN</name>
<dbReference type="PANTHER" id="PTHR42800">
    <property type="entry name" value="EXOINULINASE INUD (AFU_ORTHOLOGUE AFUA_5G00480)"/>
    <property type="match status" value="1"/>
</dbReference>
<dbReference type="GeneID" id="8103379"/>
<keyword evidence="9" id="KW-1185">Reference proteome</keyword>
<dbReference type="InterPro" id="IPR023296">
    <property type="entry name" value="Glyco_hydro_beta-prop_sf"/>
</dbReference>
<keyword evidence="3 5" id="KW-0378">Hydrolase</keyword>
<dbReference type="EMBL" id="EQ962657">
    <property type="protein sequence ID" value="EED15721.1"/>
    <property type="molecule type" value="Genomic_DNA"/>
</dbReference>
<dbReference type="OMA" id="YGINWEC"/>
<reference evidence="9" key="1">
    <citation type="journal article" date="2015" name="Genome Announc.">
        <title>Genome sequence of the AIDS-associated pathogen Penicillium marneffei (ATCC18224) and its near taxonomic relative Talaromyces stipitatus (ATCC10500).</title>
        <authorList>
            <person name="Nierman W.C."/>
            <person name="Fedorova-Abrams N.D."/>
            <person name="Andrianopoulos A."/>
        </authorList>
    </citation>
    <scope>NUCLEOTIDE SEQUENCE [LARGE SCALE GENOMIC DNA]</scope>
    <source>
        <strain evidence="9">ATCC 10500 / CBS 375.48 / QM 6759 / NRRL 1006</strain>
    </source>
</reference>
<dbReference type="eggNOG" id="KOG0228">
    <property type="taxonomic scope" value="Eukaryota"/>
</dbReference>